<accession>A0AAE0EY06</accession>
<dbReference type="Proteomes" id="UP001190700">
    <property type="component" value="Unassembled WGS sequence"/>
</dbReference>
<comment type="caution">
    <text evidence="1">The sequence shown here is derived from an EMBL/GenBank/DDBJ whole genome shotgun (WGS) entry which is preliminary data.</text>
</comment>
<proteinExistence type="predicted"/>
<keyword evidence="2" id="KW-1185">Reference proteome</keyword>
<protein>
    <submittedName>
        <fullName evidence="1">Uncharacterized protein</fullName>
    </submittedName>
</protein>
<organism evidence="1 2">
    <name type="scientific">Cymbomonas tetramitiformis</name>
    <dbReference type="NCBI Taxonomy" id="36881"/>
    <lineage>
        <taxon>Eukaryota</taxon>
        <taxon>Viridiplantae</taxon>
        <taxon>Chlorophyta</taxon>
        <taxon>Pyramimonadophyceae</taxon>
        <taxon>Pyramimonadales</taxon>
        <taxon>Pyramimonadaceae</taxon>
        <taxon>Cymbomonas</taxon>
    </lineage>
</organism>
<reference evidence="1 2" key="1">
    <citation type="journal article" date="2015" name="Genome Biol. Evol.">
        <title>Comparative Genomics of a Bacterivorous Green Alga Reveals Evolutionary Causalities and Consequences of Phago-Mixotrophic Mode of Nutrition.</title>
        <authorList>
            <person name="Burns J.A."/>
            <person name="Paasch A."/>
            <person name="Narechania A."/>
            <person name="Kim E."/>
        </authorList>
    </citation>
    <scope>NUCLEOTIDE SEQUENCE [LARGE SCALE GENOMIC DNA]</scope>
    <source>
        <strain evidence="1 2">PLY_AMNH</strain>
    </source>
</reference>
<gene>
    <name evidence="1" type="ORF">CYMTET_46010</name>
</gene>
<dbReference type="EMBL" id="LGRX02031934">
    <property type="protein sequence ID" value="KAK3244372.1"/>
    <property type="molecule type" value="Genomic_DNA"/>
</dbReference>
<name>A0AAE0EY06_9CHLO</name>
<sequence>MLANSSLKFYVPDGRVVNECKSHNCFRRTCFGVANRRIFTARRRIQVTAAVGADGDVGVQTFLLASSALITAGAAFFLGTKKDPEPCDDCSGTGGAKCIFCESGRTSSANELTPDQMRDEKALGLTPTSPYECRVCRGAGLILCKTCNGKGLV</sequence>
<evidence type="ECO:0000313" key="1">
    <source>
        <dbReference type="EMBL" id="KAK3244372.1"/>
    </source>
</evidence>
<evidence type="ECO:0000313" key="2">
    <source>
        <dbReference type="Proteomes" id="UP001190700"/>
    </source>
</evidence>
<dbReference type="AlphaFoldDB" id="A0AAE0EY06"/>